<protein>
    <recommendedName>
        <fullName evidence="12">CHCH domain-containing protein</fullName>
    </recommendedName>
</protein>
<comment type="subcellular location">
    <subcellularLocation>
        <location evidence="2">Mitochondrion</location>
    </subcellularLocation>
</comment>
<keyword evidence="7" id="KW-0249">Electron transport</keyword>
<evidence type="ECO:0008006" key="12">
    <source>
        <dbReference type="Google" id="ProtNLM"/>
    </source>
</evidence>
<evidence type="ECO:0000256" key="8">
    <source>
        <dbReference type="ARBA" id="ARBA00023128"/>
    </source>
</evidence>
<evidence type="ECO:0000256" key="6">
    <source>
        <dbReference type="ARBA" id="ARBA00022737"/>
    </source>
</evidence>
<proteinExistence type="inferred from homology"/>
<dbReference type="GO" id="GO:0006120">
    <property type="term" value="P:mitochondrial electron transport, NADH to ubiquinone"/>
    <property type="evidence" value="ECO:0007669"/>
    <property type="project" value="InterPro"/>
</dbReference>
<sequence length="144" mass="15774">MAEEDIIPTSSVLYAAHKHIGERCKEVSMTFLRCKKRDLDPSVCLKEGEAVMICMGKVLKDLRASCKSSMDTYEQCLDRYSNDLRKCRAEEEVFDAEPLDTRTEATAARTALASRARGGAAPLAETTSMAGSFALDAWSATARA</sequence>
<evidence type="ECO:0000313" key="11">
    <source>
        <dbReference type="Proteomes" id="UP000316726"/>
    </source>
</evidence>
<keyword evidence="11" id="KW-1185">Reference proteome</keyword>
<organism evidence="10 11">
    <name type="scientific">Chloropicon primus</name>
    <dbReference type="NCBI Taxonomy" id="1764295"/>
    <lineage>
        <taxon>Eukaryota</taxon>
        <taxon>Viridiplantae</taxon>
        <taxon>Chlorophyta</taxon>
        <taxon>Chloropicophyceae</taxon>
        <taxon>Chloropicales</taxon>
        <taxon>Chloropicaceae</taxon>
        <taxon>Chloropicon</taxon>
    </lineage>
</organism>
<dbReference type="OrthoDB" id="276296at2759"/>
<comment type="function">
    <text evidence="1">Accessory subunit of the mitochondrial membrane respiratory chain NADH dehydrogenase (Complex I), that is believed not to be involved in catalysis. Complex I functions in the transfer of electrons from NADH to the respiratory chain. The immediate electron acceptor for the enzyme is believed to be ubiquinone.</text>
</comment>
<dbReference type="STRING" id="1764295.A0A5B8MHU4"/>
<evidence type="ECO:0000256" key="1">
    <source>
        <dbReference type="ARBA" id="ARBA00003195"/>
    </source>
</evidence>
<keyword evidence="4" id="KW-0813">Transport</keyword>
<evidence type="ECO:0000256" key="4">
    <source>
        <dbReference type="ARBA" id="ARBA00022448"/>
    </source>
</evidence>
<evidence type="ECO:0000256" key="9">
    <source>
        <dbReference type="ARBA" id="ARBA00023157"/>
    </source>
</evidence>
<keyword evidence="9" id="KW-1015">Disulfide bond</keyword>
<keyword evidence="5" id="KW-0679">Respiratory chain</keyword>
<dbReference type="Proteomes" id="UP000316726">
    <property type="component" value="Chromosome 2"/>
</dbReference>
<comment type="similarity">
    <text evidence="3">Belongs to the complex I NDUFA8 subunit family.</text>
</comment>
<evidence type="ECO:0000256" key="5">
    <source>
        <dbReference type="ARBA" id="ARBA00022660"/>
    </source>
</evidence>
<keyword evidence="8" id="KW-0496">Mitochondrion</keyword>
<gene>
    <name evidence="10" type="ORF">A3770_02p14580</name>
</gene>
<keyword evidence="6" id="KW-0677">Repeat</keyword>
<evidence type="ECO:0000313" key="10">
    <source>
        <dbReference type="EMBL" id="QDZ18940.1"/>
    </source>
</evidence>
<evidence type="ECO:0000256" key="3">
    <source>
        <dbReference type="ARBA" id="ARBA00010705"/>
    </source>
</evidence>
<reference evidence="10 11" key="1">
    <citation type="submission" date="2018-07" db="EMBL/GenBank/DDBJ databases">
        <title>The complete nuclear genome of the prasinophyte Chloropicon primus (CCMP1205).</title>
        <authorList>
            <person name="Pombert J.-F."/>
            <person name="Otis C."/>
            <person name="Turmel M."/>
            <person name="Lemieux C."/>
        </authorList>
    </citation>
    <scope>NUCLEOTIDE SEQUENCE [LARGE SCALE GENOMIC DNA]</scope>
    <source>
        <strain evidence="10 11">CCMP1205</strain>
    </source>
</reference>
<dbReference type="PANTHER" id="PTHR13344">
    <property type="entry name" value="NADH-UBIQUINONE OXIDOREDUCTASE"/>
    <property type="match status" value="1"/>
</dbReference>
<dbReference type="AlphaFoldDB" id="A0A5B8MHU4"/>
<dbReference type="InterPro" id="IPR016680">
    <property type="entry name" value="NDUFA8"/>
</dbReference>
<accession>A0A5B8MHU4</accession>
<name>A0A5B8MHU4_9CHLO</name>
<evidence type="ECO:0000256" key="7">
    <source>
        <dbReference type="ARBA" id="ARBA00022982"/>
    </source>
</evidence>
<dbReference type="PANTHER" id="PTHR13344:SF0">
    <property type="entry name" value="NADH DEHYDROGENASE [UBIQUINONE] 1 ALPHA SUBCOMPLEX SUBUNIT 8"/>
    <property type="match status" value="1"/>
</dbReference>
<dbReference type="GO" id="GO:0005739">
    <property type="term" value="C:mitochondrion"/>
    <property type="evidence" value="ECO:0007669"/>
    <property type="project" value="UniProtKB-SubCell"/>
</dbReference>
<evidence type="ECO:0000256" key="2">
    <source>
        <dbReference type="ARBA" id="ARBA00004173"/>
    </source>
</evidence>
<dbReference type="EMBL" id="CP031035">
    <property type="protein sequence ID" value="QDZ18940.1"/>
    <property type="molecule type" value="Genomic_DNA"/>
</dbReference>